<proteinExistence type="predicted"/>
<name>A0A7T8ER07_9CAUD</name>
<protein>
    <submittedName>
        <fullName evidence="2">Uncharacterized protein</fullName>
    </submittedName>
</protein>
<feature type="transmembrane region" description="Helical" evidence="1">
    <location>
        <begin position="21"/>
        <end position="45"/>
    </location>
</feature>
<accession>A0A7T8ER07</accession>
<keyword evidence="1" id="KW-0472">Membrane</keyword>
<organism evidence="2 3">
    <name type="scientific">Pseudomonas phage Bertil</name>
    <dbReference type="NCBI Taxonomy" id="2801385"/>
    <lineage>
        <taxon>Viruses</taxon>
        <taxon>Duplodnaviria</taxon>
        <taxon>Heunggongvirae</taxon>
        <taxon>Uroviricota</taxon>
        <taxon>Caudoviricetes</taxon>
        <taxon>Autographivirales</taxon>
        <taxon>Autoscriptoviridae</taxon>
        <taxon>Bertilvirus</taxon>
        <taxon>Bertilvirus bertil</taxon>
    </lineage>
</organism>
<reference evidence="2 3" key="1">
    <citation type="submission" date="2020-11" db="EMBL/GenBank/DDBJ databases">
        <authorList>
            <person name="Joergensen J.B."/>
            <person name="Djurhuus A.M."/>
            <person name="Carstens A.B."/>
            <person name="Kot W."/>
            <person name="Neve H."/>
            <person name="Morris C.E."/>
            <person name="Hansen L.H."/>
        </authorList>
    </citation>
    <scope>NUCLEOTIDE SEQUENCE [LARGE SCALE GENOMIC DNA]</scope>
</reference>
<dbReference type="EMBL" id="MW286266">
    <property type="protein sequence ID" value="QQO90792.1"/>
    <property type="molecule type" value="Genomic_DNA"/>
</dbReference>
<dbReference type="Proteomes" id="UP000595692">
    <property type="component" value="Segment"/>
</dbReference>
<evidence type="ECO:0000256" key="1">
    <source>
        <dbReference type="SAM" id="Phobius"/>
    </source>
</evidence>
<keyword evidence="1" id="KW-1133">Transmembrane helix</keyword>
<sequence length="65" mass="7758">MKYYLATPKSVLRDCWQQLSKIVEVLQGIILLLLMPVYLFVWLWVPDYKRPGWNTRAKHLGSKRP</sequence>
<keyword evidence="3" id="KW-1185">Reference proteome</keyword>
<evidence type="ECO:0000313" key="3">
    <source>
        <dbReference type="Proteomes" id="UP000595692"/>
    </source>
</evidence>
<keyword evidence="1" id="KW-0812">Transmembrane</keyword>
<evidence type="ECO:0000313" key="2">
    <source>
        <dbReference type="EMBL" id="QQO90792.1"/>
    </source>
</evidence>